<name>F2NPH1_MARHT</name>
<evidence type="ECO:0000256" key="1">
    <source>
        <dbReference type="SAM" id="SignalP"/>
    </source>
</evidence>
<dbReference type="HOGENOM" id="CLU_038355_1_1_0"/>
<dbReference type="Gene3D" id="3.40.190.10">
    <property type="entry name" value="Periplasmic binding protein-like II"/>
    <property type="match status" value="1"/>
</dbReference>
<dbReference type="eggNOG" id="COG1732">
    <property type="taxonomic scope" value="Bacteria"/>
</dbReference>
<keyword evidence="1" id="KW-0732">Signal</keyword>
<feature type="signal peptide" evidence="1">
    <location>
        <begin position="1"/>
        <end position="19"/>
    </location>
</feature>
<protein>
    <submittedName>
        <fullName evidence="3">ABC-type glycine betaine transport, periplasmic subunit</fullName>
    </submittedName>
</protein>
<sequence>MRKTIGLLLLGFMLGAALAQKGTVTIGSKNFTEQFILGEMMAQALEAQGFKVNRKFGLGGSTVAREALEAGELDMYPEYTGTAITVFFSKNAELQALAHDAEKGYELLKQVDAEENNLHWLCPAPANNTWALAVRRDFAEANNVFTHEDLARYLAEGGQVTLAANPEFVNRSDALEAFERTYGYKIPRENVRVLGQGSYVTAQAVANRAGGVNLGVVYGTDGTIGAFDLVVLKDTKGAQVVFRPTPVVRGELLEQHPEIEALLCRIFKTLDDATLARLNGRVDVDGERPEDVARDYLKELGILN</sequence>
<reference evidence="3 4" key="1">
    <citation type="journal article" date="2012" name="Stand. Genomic Sci.">
        <title>Complete genome sequence of the aerobic, heterotroph Marinithermus hydrothermalis type strain (T1(T)) from a deep-sea hydrothermal vent chimney.</title>
        <authorList>
            <person name="Copeland A."/>
            <person name="Gu W."/>
            <person name="Yasawong M."/>
            <person name="Lapidus A."/>
            <person name="Lucas S."/>
            <person name="Deshpande S."/>
            <person name="Pagani I."/>
            <person name="Tapia R."/>
            <person name="Cheng J.F."/>
            <person name="Goodwin L.A."/>
            <person name="Pitluck S."/>
            <person name="Liolios K."/>
            <person name="Ivanova N."/>
            <person name="Mavromatis K."/>
            <person name="Mikhailova N."/>
            <person name="Pati A."/>
            <person name="Chen A."/>
            <person name="Palaniappan K."/>
            <person name="Land M."/>
            <person name="Pan C."/>
            <person name="Brambilla E.M."/>
            <person name="Rohde M."/>
            <person name="Tindall B.J."/>
            <person name="Sikorski J."/>
            <person name="Goker M."/>
            <person name="Detter J.C."/>
            <person name="Bristow J."/>
            <person name="Eisen J.A."/>
            <person name="Markowitz V."/>
            <person name="Hugenholtz P."/>
            <person name="Kyrpides N.C."/>
            <person name="Klenk H.P."/>
            <person name="Woyke T."/>
        </authorList>
    </citation>
    <scope>NUCLEOTIDE SEQUENCE [LARGE SCALE GENOMIC DNA]</scope>
    <source>
        <strain evidence="4">DSM 14884 / JCM 11576 / T1</strain>
    </source>
</reference>
<dbReference type="InterPro" id="IPR007210">
    <property type="entry name" value="ABC_Gly_betaine_transp_sub-bd"/>
</dbReference>
<dbReference type="AlphaFoldDB" id="F2NPH1"/>
<evidence type="ECO:0000313" key="3">
    <source>
        <dbReference type="EMBL" id="AEB12252.1"/>
    </source>
</evidence>
<organism evidence="3 4">
    <name type="scientific">Marinithermus hydrothermalis (strain DSM 14884 / JCM 11576 / T1)</name>
    <dbReference type="NCBI Taxonomy" id="869210"/>
    <lineage>
        <taxon>Bacteria</taxon>
        <taxon>Thermotogati</taxon>
        <taxon>Deinococcota</taxon>
        <taxon>Deinococci</taxon>
        <taxon>Thermales</taxon>
        <taxon>Thermaceae</taxon>
        <taxon>Marinithermus</taxon>
    </lineage>
</organism>
<proteinExistence type="predicted"/>
<dbReference type="EMBL" id="CP002630">
    <property type="protein sequence ID" value="AEB12252.1"/>
    <property type="molecule type" value="Genomic_DNA"/>
</dbReference>
<dbReference type="CDD" id="cd13616">
    <property type="entry name" value="PBP2_OsmF"/>
    <property type="match status" value="1"/>
</dbReference>
<evidence type="ECO:0000313" key="4">
    <source>
        <dbReference type="Proteomes" id="UP000007030"/>
    </source>
</evidence>
<dbReference type="Proteomes" id="UP000007030">
    <property type="component" value="Chromosome"/>
</dbReference>
<dbReference type="KEGG" id="mhd:Marky_1517"/>
<dbReference type="GO" id="GO:0022857">
    <property type="term" value="F:transmembrane transporter activity"/>
    <property type="evidence" value="ECO:0007669"/>
    <property type="project" value="InterPro"/>
</dbReference>
<dbReference type="STRING" id="869210.Marky_1517"/>
<gene>
    <name evidence="3" type="ordered locus">Marky_1517</name>
</gene>
<keyword evidence="4" id="KW-1185">Reference proteome</keyword>
<feature type="domain" description="ABC-type glycine betaine transport system substrate-binding" evidence="2">
    <location>
        <begin position="23"/>
        <end position="299"/>
    </location>
</feature>
<evidence type="ECO:0000259" key="2">
    <source>
        <dbReference type="Pfam" id="PF04069"/>
    </source>
</evidence>
<dbReference type="Pfam" id="PF04069">
    <property type="entry name" value="OpuAC"/>
    <property type="match status" value="1"/>
</dbReference>
<dbReference type="RefSeq" id="WP_013704299.1">
    <property type="nucleotide sequence ID" value="NC_015387.1"/>
</dbReference>
<accession>F2NPH1</accession>
<dbReference type="SUPFAM" id="SSF53850">
    <property type="entry name" value="Periplasmic binding protein-like II"/>
    <property type="match status" value="1"/>
</dbReference>
<dbReference type="Gene3D" id="3.40.190.120">
    <property type="entry name" value="Osmoprotection protein (prox), domain 2"/>
    <property type="match status" value="1"/>
</dbReference>
<feature type="chain" id="PRO_5003283989" evidence="1">
    <location>
        <begin position="20"/>
        <end position="304"/>
    </location>
</feature>
<dbReference type="GO" id="GO:0043190">
    <property type="term" value="C:ATP-binding cassette (ABC) transporter complex"/>
    <property type="evidence" value="ECO:0007669"/>
    <property type="project" value="InterPro"/>
</dbReference>